<dbReference type="PROSITE" id="PS51194">
    <property type="entry name" value="HELICASE_CTER"/>
    <property type="match status" value="1"/>
</dbReference>
<dbReference type="Pfam" id="PF08455">
    <property type="entry name" value="SNF2_assoc"/>
    <property type="match status" value="1"/>
</dbReference>
<organism evidence="6 7">
    <name type="scientific">Defluviitalea raffinosedens</name>
    <dbReference type="NCBI Taxonomy" id="1450156"/>
    <lineage>
        <taxon>Bacteria</taxon>
        <taxon>Bacillati</taxon>
        <taxon>Bacillota</taxon>
        <taxon>Clostridia</taxon>
        <taxon>Lachnospirales</taxon>
        <taxon>Defluviitaleaceae</taxon>
        <taxon>Defluviitalea</taxon>
    </lineage>
</organism>
<gene>
    <name evidence="6" type="ORF">GND95_06745</name>
</gene>
<dbReference type="InterPro" id="IPR049730">
    <property type="entry name" value="SNF2/RAD54-like_C"/>
</dbReference>
<keyword evidence="6" id="KW-0547">Nucleotide-binding</keyword>
<dbReference type="Gene3D" id="3.40.50.300">
    <property type="entry name" value="P-loop containing nucleotide triphosphate hydrolases"/>
    <property type="match status" value="1"/>
</dbReference>
<dbReference type="PROSITE" id="PS50966">
    <property type="entry name" value="ZF_SWIM"/>
    <property type="match status" value="1"/>
</dbReference>
<dbReference type="FunFam" id="3.40.50.10810:FF:000054">
    <property type="entry name" value="Helicase, Snf2 family"/>
    <property type="match status" value="1"/>
</dbReference>
<dbReference type="SUPFAM" id="SSF52540">
    <property type="entry name" value="P-loop containing nucleoside triphosphate hydrolases"/>
    <property type="match status" value="2"/>
</dbReference>
<dbReference type="InterPro" id="IPR013663">
    <property type="entry name" value="Helicase_SWF/SNF/SWI_bac"/>
</dbReference>
<evidence type="ECO:0000256" key="1">
    <source>
        <dbReference type="ARBA" id="ARBA00022801"/>
    </source>
</evidence>
<keyword evidence="2" id="KW-0862">Zinc</keyword>
<feature type="domain" description="SWIM-type" evidence="3">
    <location>
        <begin position="55"/>
        <end position="95"/>
    </location>
</feature>
<evidence type="ECO:0000313" key="6">
    <source>
        <dbReference type="EMBL" id="KAE9635026.1"/>
    </source>
</evidence>
<evidence type="ECO:0000259" key="3">
    <source>
        <dbReference type="PROSITE" id="PS50966"/>
    </source>
</evidence>
<evidence type="ECO:0000256" key="2">
    <source>
        <dbReference type="PROSITE-ProRule" id="PRU00325"/>
    </source>
</evidence>
<dbReference type="Gene3D" id="3.40.50.10810">
    <property type="entry name" value="Tandem AAA-ATPase domain"/>
    <property type="match status" value="1"/>
</dbReference>
<evidence type="ECO:0000313" key="7">
    <source>
        <dbReference type="Proteomes" id="UP000483018"/>
    </source>
</evidence>
<dbReference type="SMART" id="SM00487">
    <property type="entry name" value="DEXDc"/>
    <property type="match status" value="1"/>
</dbReference>
<keyword evidence="2" id="KW-0479">Metal-binding</keyword>
<dbReference type="PROSITE" id="PS51192">
    <property type="entry name" value="HELICASE_ATP_BIND_1"/>
    <property type="match status" value="1"/>
</dbReference>
<dbReference type="InterPro" id="IPR027417">
    <property type="entry name" value="P-loop_NTPase"/>
</dbReference>
<reference evidence="6 7" key="1">
    <citation type="submission" date="2019-12" db="EMBL/GenBank/DDBJ databases">
        <title>Defluviitalea raffinosedens, isolated from a biogas fermenter, genome sequencing and characterization.</title>
        <authorList>
            <person name="Rettenmaier R."/>
            <person name="Schneider M."/>
            <person name="Neuhaus K."/>
            <person name="Liebl W."/>
            <person name="Zverlov V."/>
        </authorList>
    </citation>
    <scope>NUCLEOTIDE SEQUENCE [LARGE SCALE GENOMIC DNA]</scope>
    <source>
        <strain evidence="6 7">249c-K6</strain>
    </source>
</reference>
<evidence type="ECO:0000259" key="5">
    <source>
        <dbReference type="PROSITE" id="PS51194"/>
    </source>
</evidence>
<keyword evidence="1" id="KW-0378">Hydrolase</keyword>
<dbReference type="InterPro" id="IPR038718">
    <property type="entry name" value="SNF2-like_sf"/>
</dbReference>
<dbReference type="InterPro" id="IPR001650">
    <property type="entry name" value="Helicase_C-like"/>
</dbReference>
<accession>A0A7C8HF64</accession>
<dbReference type="CDD" id="cd18793">
    <property type="entry name" value="SF2_C_SNF"/>
    <property type="match status" value="1"/>
</dbReference>
<dbReference type="SMART" id="SM00490">
    <property type="entry name" value="HELICc"/>
    <property type="match status" value="1"/>
</dbReference>
<evidence type="ECO:0000259" key="4">
    <source>
        <dbReference type="PROSITE" id="PS51192"/>
    </source>
</evidence>
<dbReference type="InterPro" id="IPR000330">
    <property type="entry name" value="SNF2_N"/>
</dbReference>
<feature type="domain" description="Helicase ATP-binding" evidence="4">
    <location>
        <begin position="623"/>
        <end position="781"/>
    </location>
</feature>
<feature type="domain" description="Helicase C-terminal" evidence="5">
    <location>
        <begin position="906"/>
        <end position="1060"/>
    </location>
</feature>
<dbReference type="GO" id="GO:0005524">
    <property type="term" value="F:ATP binding"/>
    <property type="evidence" value="ECO:0007669"/>
    <property type="project" value="InterPro"/>
</dbReference>
<dbReference type="GO" id="GO:0016787">
    <property type="term" value="F:hydrolase activity"/>
    <property type="evidence" value="ECO:0007669"/>
    <property type="project" value="UniProtKB-KW"/>
</dbReference>
<dbReference type="GO" id="GO:0008270">
    <property type="term" value="F:zinc ion binding"/>
    <property type="evidence" value="ECO:0007669"/>
    <property type="project" value="UniProtKB-KW"/>
</dbReference>
<dbReference type="RefSeq" id="WP_158740091.1">
    <property type="nucleotide sequence ID" value="NZ_WSLF01000004.1"/>
</dbReference>
<dbReference type="PANTHER" id="PTHR10799">
    <property type="entry name" value="SNF2/RAD54 HELICASE FAMILY"/>
    <property type="match status" value="1"/>
</dbReference>
<dbReference type="FunFam" id="3.40.50.300:FF:000533">
    <property type="entry name" value="Helicase, Snf2 family"/>
    <property type="match status" value="1"/>
</dbReference>
<keyword evidence="2" id="KW-0863">Zinc-finger</keyword>
<sequence>MCTLIITEQTILNAATSYETYVKGKQYYVGGNIFKFHFDPEKLMAHAKVSGRRDYDVHIALNDEGVLTGHYCDCPAFEGYNGSCKHIIAVLKKVQEILPQYNKRFKKPIQDDFFNFFNNPATIEKEEVRLEVTLGIENPYKKELCSFLELKIGKRYLYSVKSIKNLIQSMKSGTPIEYGKKFTFVPYKHKFSKIHRGILDILKELYEIENLSKDFSSQYIGASIFKGKRVYFPSSSTQRILELLNNEIFLLKINEKEYEIHGIEEGKAPIEFELRHEEKYLALQCGKINEMIPLDEEGNYFFYQEKVYKLNSEQKRYMKLLYNELKNTDTIYVQEEQKERFVSEILPAVNLVGAIEIDKEVENSLYQVELEAEIYLDQGEEGIKAEIIFCYGDAKINPFSDEQTKRVENKIVVRDIEKENRILTYFEEMEFKVSKNYLYLDGEEKFFKFIYEIVPELQKLSQVYYSESFKNIKVKDPSLFSIGIRLNETSDMLEISFDHQDIDRDELWRILTSLKERKKYYRLKNGDLLPLESNTLEAISRLVDYFNLDQDDLATEIIELPKYRALYLDEEIKESHFNQIKRNQAFKRLVQNVREPEDLDLSIPKEMETVLRDYQKTGYKWLKALSAYGFGGILADDMGLGKTLQTLTFLLSERDGTPSLIVAPTSLVYNWKDEAEKFVPELKVVIVSGNKHERTQFLEDIKDVDVVITSYALIRRDIDLYKEIKFKYCILDEAQHIKNPSSLNAMSVKKIKASGYYALTGTPIENSLTELWSIFDFILPGYLFSHRQFVEKYEKPIIKNQDKNALKQLQKQIKPFILRRMKKDVLKELPEKIESKMIAELTEAQKKIYFAYVEKARGELAKEIAEKGYERSHIKILSILTRLRQICCHPASFLEDYKEDTGKMMLLEEIVEELLEGGHRTLIFSQFTSMLQIIGEMLKRKDIRYFYLDGSTPAEERGEMVKRFNKGENSIFLISLKAGGTGLNLTGADTVIHFDPWWNPAVEDQAADRAYRIGQKNAVQVIKLITKGTIEEKIYHLQQKKREMIDSVIHPGESMLSKMTEDEIMELLEINKNLMKDVN</sequence>
<dbReference type="GO" id="GO:0004386">
    <property type="term" value="F:helicase activity"/>
    <property type="evidence" value="ECO:0007669"/>
    <property type="project" value="UniProtKB-KW"/>
</dbReference>
<dbReference type="Pfam" id="PF00271">
    <property type="entry name" value="Helicase_C"/>
    <property type="match status" value="1"/>
</dbReference>
<name>A0A7C8HF64_9FIRM</name>
<dbReference type="EMBL" id="WSLF01000004">
    <property type="protein sequence ID" value="KAE9635026.1"/>
    <property type="molecule type" value="Genomic_DNA"/>
</dbReference>
<keyword evidence="6" id="KW-0067">ATP-binding</keyword>
<dbReference type="InterPro" id="IPR007527">
    <property type="entry name" value="Znf_SWIM"/>
</dbReference>
<proteinExistence type="predicted"/>
<dbReference type="Pfam" id="PF04434">
    <property type="entry name" value="SWIM"/>
    <property type="match status" value="1"/>
</dbReference>
<comment type="caution">
    <text evidence="6">The sequence shown here is derived from an EMBL/GenBank/DDBJ whole genome shotgun (WGS) entry which is preliminary data.</text>
</comment>
<keyword evidence="7" id="KW-1185">Reference proteome</keyword>
<protein>
    <submittedName>
        <fullName evidence="6">Helicase</fullName>
    </submittedName>
</protein>
<dbReference type="CDD" id="cd18012">
    <property type="entry name" value="DEXQc_arch_SWI2_SNF2"/>
    <property type="match status" value="1"/>
</dbReference>
<dbReference type="InterPro" id="IPR014001">
    <property type="entry name" value="Helicase_ATP-bd"/>
</dbReference>
<dbReference type="AlphaFoldDB" id="A0A7C8HF64"/>
<keyword evidence="6" id="KW-0347">Helicase</keyword>
<dbReference type="Proteomes" id="UP000483018">
    <property type="component" value="Unassembled WGS sequence"/>
</dbReference>
<dbReference type="OrthoDB" id="9760715at2"/>
<dbReference type="Pfam" id="PF00176">
    <property type="entry name" value="SNF2-rel_dom"/>
    <property type="match status" value="1"/>
</dbReference>